<dbReference type="Gene3D" id="3.60.15.10">
    <property type="entry name" value="Ribonuclease Z/Hydroxyacylglutathione hydrolase-like"/>
    <property type="match status" value="1"/>
</dbReference>
<evidence type="ECO:0000313" key="4">
    <source>
        <dbReference type="Proteomes" id="UP000198510"/>
    </source>
</evidence>
<dbReference type="InterPro" id="IPR036873">
    <property type="entry name" value="Rhodanese-like_dom_sf"/>
</dbReference>
<dbReference type="InterPro" id="IPR001279">
    <property type="entry name" value="Metallo-B-lactamas"/>
</dbReference>
<feature type="domain" description="Rhodanese" evidence="2">
    <location>
        <begin position="265"/>
        <end position="306"/>
    </location>
</feature>
<protein>
    <submittedName>
        <fullName evidence="3">Glyoxylase, beta-lactamase superfamily II</fullName>
    </submittedName>
</protein>
<dbReference type="InterPro" id="IPR001763">
    <property type="entry name" value="Rhodanese-like_dom"/>
</dbReference>
<keyword evidence="4" id="KW-1185">Reference proteome</keyword>
<dbReference type="SUPFAM" id="SSF52821">
    <property type="entry name" value="Rhodanese/Cell cycle control phosphatase"/>
    <property type="match status" value="2"/>
</dbReference>
<name>A0A1G9NY14_9BACT</name>
<organism evidence="3 4">
    <name type="scientific">Catalinimonas alkaloidigena</name>
    <dbReference type="NCBI Taxonomy" id="1075417"/>
    <lineage>
        <taxon>Bacteria</taxon>
        <taxon>Pseudomonadati</taxon>
        <taxon>Bacteroidota</taxon>
        <taxon>Cytophagia</taxon>
        <taxon>Cytophagales</taxon>
        <taxon>Catalimonadaceae</taxon>
        <taxon>Catalinimonas</taxon>
    </lineage>
</organism>
<dbReference type="PROSITE" id="PS50206">
    <property type="entry name" value="RHODANESE_3"/>
    <property type="match status" value="2"/>
</dbReference>
<dbReference type="CDD" id="cd07724">
    <property type="entry name" value="POD-like_MBL-fold"/>
    <property type="match status" value="1"/>
</dbReference>
<dbReference type="EMBL" id="FNFO01000009">
    <property type="protein sequence ID" value="SDL91468.1"/>
    <property type="molecule type" value="Genomic_DNA"/>
</dbReference>
<gene>
    <name evidence="3" type="ORF">SAMN05421823_10919</name>
</gene>
<dbReference type="SMART" id="SM00849">
    <property type="entry name" value="Lactamase_B"/>
    <property type="match status" value="1"/>
</dbReference>
<dbReference type="InterPro" id="IPR044528">
    <property type="entry name" value="POD-like_MBL-fold"/>
</dbReference>
<accession>A0A1G9NY14</accession>
<dbReference type="GO" id="GO:0050313">
    <property type="term" value="F:sulfur dioxygenase activity"/>
    <property type="evidence" value="ECO:0007669"/>
    <property type="project" value="InterPro"/>
</dbReference>
<dbReference type="OrthoDB" id="9784009at2"/>
<dbReference type="Pfam" id="PF00753">
    <property type="entry name" value="Lactamase_B"/>
    <property type="match status" value="1"/>
</dbReference>
<dbReference type="RefSeq" id="WP_089685449.1">
    <property type="nucleotide sequence ID" value="NZ_FNFO01000009.1"/>
</dbReference>
<evidence type="ECO:0000313" key="3">
    <source>
        <dbReference type="EMBL" id="SDL91468.1"/>
    </source>
</evidence>
<dbReference type="AlphaFoldDB" id="A0A1G9NY14"/>
<reference evidence="3 4" key="1">
    <citation type="submission" date="2016-10" db="EMBL/GenBank/DDBJ databases">
        <authorList>
            <person name="de Groot N.N."/>
        </authorList>
    </citation>
    <scope>NUCLEOTIDE SEQUENCE [LARGE SCALE GENOMIC DNA]</scope>
    <source>
        <strain evidence="3 4">DSM 25186</strain>
    </source>
</reference>
<evidence type="ECO:0000259" key="2">
    <source>
        <dbReference type="PROSITE" id="PS50206"/>
    </source>
</evidence>
<dbReference type="PANTHER" id="PTHR43084:SF1">
    <property type="entry name" value="PERSULFIDE DIOXYGENASE ETHE1, MITOCHONDRIAL"/>
    <property type="match status" value="1"/>
</dbReference>
<feature type="domain" description="Rhodanese" evidence="2">
    <location>
        <begin position="364"/>
        <end position="455"/>
    </location>
</feature>
<dbReference type="Gene3D" id="3.40.250.10">
    <property type="entry name" value="Rhodanese-like domain"/>
    <property type="match status" value="2"/>
</dbReference>
<dbReference type="GO" id="GO:0046872">
    <property type="term" value="F:metal ion binding"/>
    <property type="evidence" value="ECO:0007669"/>
    <property type="project" value="UniProtKB-KW"/>
</dbReference>
<proteinExistence type="predicted"/>
<dbReference type="InterPro" id="IPR051682">
    <property type="entry name" value="Mito_Persulfide_Diox"/>
</dbReference>
<dbReference type="PANTHER" id="PTHR43084">
    <property type="entry name" value="PERSULFIDE DIOXYGENASE ETHE1"/>
    <property type="match status" value="1"/>
</dbReference>
<dbReference type="GO" id="GO:0070813">
    <property type="term" value="P:hydrogen sulfide metabolic process"/>
    <property type="evidence" value="ECO:0007669"/>
    <property type="project" value="TreeGrafter"/>
</dbReference>
<keyword evidence="1" id="KW-0479">Metal-binding</keyword>
<dbReference type="Proteomes" id="UP000198510">
    <property type="component" value="Unassembled WGS sequence"/>
</dbReference>
<dbReference type="STRING" id="1075417.SAMN05421823_10919"/>
<dbReference type="GO" id="GO:0006749">
    <property type="term" value="P:glutathione metabolic process"/>
    <property type="evidence" value="ECO:0007669"/>
    <property type="project" value="InterPro"/>
</dbReference>
<sequence>MHVHTFYNPTLAHASYAVCSGREIALVDPGRDPEPYLAYARQHFGRIVAVLETHPHADFASSHLEFHEKHGAVIYVNPRARVTYPHRAVDEGDWIRVGNVGLQTRYTPGHSLDHNAYLLRDELGEPHAIFTGDSLLMGDVGRPDLHEGDLPISISRRVLAELMYKTLQRVYEPLQEDILIYPTHGSGSLCGRQIRSERYSTLGWEKRNNWAFRTSGRKEFIQNLLENPPFRPPYFSFDIIQNRAGFPAYAESLQQVRWMGPHTRRDARVTVIDTRRSEAFRAGHVAGAINLRCAPDDKFETWLGTLVRPYEPFYLVVEDTAAAGSVLRRIASIGYEKQLLGVQCNPDDGLEREQVLNLTNFRMHPDEYTILDVRLPAEAKAKRYFAHAHAIPLPELKRRMSEVPTELPIVVHCAGGYQSAAGASMLSERFRGLVPVYDLGEAVHEFAPLAQSSVV</sequence>
<evidence type="ECO:0000256" key="1">
    <source>
        <dbReference type="ARBA" id="ARBA00022723"/>
    </source>
</evidence>
<dbReference type="InterPro" id="IPR036866">
    <property type="entry name" value="RibonucZ/Hydroxyglut_hydro"/>
</dbReference>
<dbReference type="SUPFAM" id="SSF56281">
    <property type="entry name" value="Metallo-hydrolase/oxidoreductase"/>
    <property type="match status" value="1"/>
</dbReference>